<dbReference type="GO" id="GO:0005524">
    <property type="term" value="F:ATP binding"/>
    <property type="evidence" value="ECO:0007669"/>
    <property type="project" value="UniProtKB-KW"/>
</dbReference>
<feature type="domain" description="Poly(A) polymerase nucleotidyltransferase" evidence="15">
    <location>
        <begin position="26"/>
        <end position="207"/>
    </location>
</feature>
<dbReference type="Pfam" id="PF20750">
    <property type="entry name" value="PAP_NTPase"/>
    <property type="match status" value="1"/>
</dbReference>
<gene>
    <name evidence="16" type="ORF">IMG5_199480</name>
</gene>
<dbReference type="GO" id="GO:0006397">
    <property type="term" value="P:mRNA processing"/>
    <property type="evidence" value="ECO:0007669"/>
    <property type="project" value="UniProtKB-KW"/>
</dbReference>
<dbReference type="Proteomes" id="UP000008983">
    <property type="component" value="Unassembled WGS sequence"/>
</dbReference>
<evidence type="ECO:0000256" key="8">
    <source>
        <dbReference type="ARBA" id="ARBA00022723"/>
    </source>
</evidence>
<organism evidence="16 17">
    <name type="scientific">Ichthyophthirius multifiliis</name>
    <name type="common">White spot disease agent</name>
    <name type="synonym">Ich</name>
    <dbReference type="NCBI Taxonomy" id="5932"/>
    <lineage>
        <taxon>Eukaryota</taxon>
        <taxon>Sar</taxon>
        <taxon>Alveolata</taxon>
        <taxon>Ciliophora</taxon>
        <taxon>Intramacronucleata</taxon>
        <taxon>Oligohymenophorea</taxon>
        <taxon>Hymenostomatida</taxon>
        <taxon>Ophryoglenina</taxon>
        <taxon>Ichthyophthirius</taxon>
    </lineage>
</organism>
<dbReference type="CDD" id="cd05402">
    <property type="entry name" value="NT_PAP_TUTase"/>
    <property type="match status" value="1"/>
</dbReference>
<dbReference type="OrthoDB" id="412748at2759"/>
<dbReference type="InterPro" id="IPR043519">
    <property type="entry name" value="NT_sf"/>
</dbReference>
<dbReference type="EC" id="2.7.7.19" evidence="5"/>
<feature type="domain" description="Poly(A) polymerase central" evidence="14">
    <location>
        <begin position="218"/>
        <end position="366"/>
    </location>
</feature>
<dbReference type="InterPro" id="IPR011068">
    <property type="entry name" value="NuclTrfase_I-like_C"/>
</dbReference>
<evidence type="ECO:0000256" key="11">
    <source>
        <dbReference type="ARBA" id="ARBA00022842"/>
    </source>
</evidence>
<comment type="cofactor">
    <cofactor evidence="1">
        <name>Mn(2+)</name>
        <dbReference type="ChEBI" id="CHEBI:29035"/>
    </cofactor>
</comment>
<dbReference type="OMA" id="PAYPAMC"/>
<dbReference type="AlphaFoldDB" id="G0R5K8"/>
<evidence type="ECO:0000256" key="1">
    <source>
        <dbReference type="ARBA" id="ARBA00001936"/>
    </source>
</evidence>
<keyword evidence="16" id="KW-0548">Nucleotidyltransferase</keyword>
<dbReference type="InterPro" id="IPR007010">
    <property type="entry name" value="PolA_pol_RNA-bd_dom"/>
</dbReference>
<dbReference type="GO" id="GO:1990817">
    <property type="term" value="F:poly(A) RNA polymerase activity"/>
    <property type="evidence" value="ECO:0007669"/>
    <property type="project" value="UniProtKB-EC"/>
</dbReference>
<dbReference type="Gene3D" id="1.10.1410.10">
    <property type="match status" value="1"/>
</dbReference>
<keyword evidence="17" id="KW-1185">Reference proteome</keyword>
<keyword evidence="10" id="KW-0067">ATP-binding</keyword>
<evidence type="ECO:0000256" key="5">
    <source>
        <dbReference type="ARBA" id="ARBA00012388"/>
    </source>
</evidence>
<accession>G0R5K8</accession>
<dbReference type="InterPro" id="IPR048840">
    <property type="entry name" value="PolA_pol_NTPase"/>
</dbReference>
<dbReference type="GO" id="GO:0031123">
    <property type="term" value="P:RNA 3'-end processing"/>
    <property type="evidence" value="ECO:0007669"/>
    <property type="project" value="InterPro"/>
</dbReference>
<reference evidence="16 17" key="1">
    <citation type="submission" date="2011-07" db="EMBL/GenBank/DDBJ databases">
        <authorList>
            <person name="Coyne R."/>
            <person name="Brami D."/>
            <person name="Johnson J."/>
            <person name="Hostetler J."/>
            <person name="Hannick L."/>
            <person name="Clark T."/>
            <person name="Cassidy-Hanley D."/>
            <person name="Inman J."/>
        </authorList>
    </citation>
    <scope>NUCLEOTIDE SEQUENCE [LARGE SCALE GENOMIC DNA]</scope>
    <source>
        <strain evidence="16 17">G5</strain>
    </source>
</reference>
<evidence type="ECO:0000256" key="10">
    <source>
        <dbReference type="ARBA" id="ARBA00022840"/>
    </source>
</evidence>
<evidence type="ECO:0000256" key="4">
    <source>
        <dbReference type="ARBA" id="ARBA00010912"/>
    </source>
</evidence>
<dbReference type="FunCoup" id="G0R5K8">
    <property type="interactions" value="318"/>
</dbReference>
<sequence>MYINNFIERLSQSQQLLITLQNPHIPIDKKDQPPEALKISQKILNILEKEYNYSETEEEIKQKDKKVQKLREIILNWISQVAEEKQIDFKYNGDLLIFGSYKLKVNQKNSDIDAVCFVPSFVECKKHFFGDLFHILSQKKEVEDIFSIQHTSVPLIKMRYFGIPFDISFSKQSQSQFKSDLDIKSIQILQGMDEKSIRALNGYRVAEWFNQNIKNKDTFKKALKCIKLWAQNRCIYSNILGYLNGIAWSILVAKICQLYPNYFVYGIIERFFFLYSRWKWHDMAVQIEYIQEDIYNQMICGNQWVPENKGISNMMIITPCFPCINCAYNVTESTLRVIQEQFQYGYRILDEIQKNQSHYDYQDLFKPFEFFKRYNAFLQIRILAKNKNEYFQWKGHVEINLRKLTKIIENGKLSKIILIHPFSKFIDLCLKEQLGDYSLGCVYFYGIKVKDNQNDIQISFEEEIKKFLEILEFGDKIPQLVNISIKCVRQQQVFAFNQDWAEVINNQMVNIQ</sequence>
<dbReference type="SUPFAM" id="SSF81301">
    <property type="entry name" value="Nucleotidyltransferase"/>
    <property type="match status" value="1"/>
</dbReference>
<comment type="subcellular location">
    <subcellularLocation>
        <location evidence="3">Nucleus</location>
    </subcellularLocation>
</comment>
<dbReference type="eggNOG" id="KOG2245">
    <property type="taxonomic scope" value="Eukaryota"/>
</dbReference>
<dbReference type="Gene3D" id="3.30.460.10">
    <property type="entry name" value="Beta Polymerase, domain 2"/>
    <property type="match status" value="1"/>
</dbReference>
<dbReference type="GO" id="GO:0005634">
    <property type="term" value="C:nucleus"/>
    <property type="evidence" value="ECO:0007669"/>
    <property type="project" value="UniProtKB-SubCell"/>
</dbReference>
<keyword evidence="9" id="KW-0547">Nucleotide-binding</keyword>
<keyword evidence="6" id="KW-0507">mRNA processing</keyword>
<dbReference type="FunFam" id="3.30.460.10:FF:000027">
    <property type="entry name" value="Poly(A) polymerase PAP"/>
    <property type="match status" value="1"/>
</dbReference>
<evidence type="ECO:0000259" key="13">
    <source>
        <dbReference type="Pfam" id="PF04926"/>
    </source>
</evidence>
<protein>
    <recommendedName>
        <fullName evidence="5">polynucleotide adenylyltransferase</fullName>
        <ecNumber evidence="5">2.7.7.19</ecNumber>
    </recommendedName>
</protein>
<evidence type="ECO:0000256" key="6">
    <source>
        <dbReference type="ARBA" id="ARBA00022664"/>
    </source>
</evidence>
<name>G0R5K8_ICHMU</name>
<dbReference type="SUPFAM" id="SSF81631">
    <property type="entry name" value="PAP/OAS1 substrate-binding domain"/>
    <property type="match status" value="1"/>
</dbReference>
<proteinExistence type="inferred from homology"/>
<dbReference type="SUPFAM" id="SSF55003">
    <property type="entry name" value="PAP/Archaeal CCA-adding enzyme, C-terminal domain"/>
    <property type="match status" value="1"/>
</dbReference>
<dbReference type="PANTHER" id="PTHR10682:SF10">
    <property type="entry name" value="POLYNUCLEOTIDE ADENYLYLTRANSFERASE"/>
    <property type="match status" value="1"/>
</dbReference>
<dbReference type="STRING" id="857967.G0R5K8"/>
<dbReference type="GeneID" id="14903332"/>
<keyword evidence="11" id="KW-0460">Magnesium</keyword>
<dbReference type="InParanoid" id="G0R5K8"/>
<evidence type="ECO:0000259" key="14">
    <source>
        <dbReference type="Pfam" id="PF04928"/>
    </source>
</evidence>
<dbReference type="PANTHER" id="PTHR10682">
    <property type="entry name" value="POLY A POLYMERASE"/>
    <property type="match status" value="1"/>
</dbReference>
<dbReference type="GO" id="GO:0046872">
    <property type="term" value="F:metal ion binding"/>
    <property type="evidence" value="ECO:0007669"/>
    <property type="project" value="UniProtKB-KW"/>
</dbReference>
<keyword evidence="8" id="KW-0479">Metal-binding</keyword>
<dbReference type="Gene3D" id="3.30.70.590">
    <property type="entry name" value="Poly(A) polymerase predicted RNA binding domain"/>
    <property type="match status" value="1"/>
</dbReference>
<evidence type="ECO:0000259" key="15">
    <source>
        <dbReference type="Pfam" id="PF20750"/>
    </source>
</evidence>
<evidence type="ECO:0000313" key="16">
    <source>
        <dbReference type="EMBL" id="EGR27268.1"/>
    </source>
</evidence>
<dbReference type="Pfam" id="PF04926">
    <property type="entry name" value="PAP_RNA-bind"/>
    <property type="match status" value="1"/>
</dbReference>
<comment type="similarity">
    <text evidence="4">Belongs to the poly(A) polymerase family.</text>
</comment>
<dbReference type="GO" id="GO:0003723">
    <property type="term" value="F:RNA binding"/>
    <property type="evidence" value="ECO:0007669"/>
    <property type="project" value="InterPro"/>
</dbReference>
<evidence type="ECO:0000256" key="3">
    <source>
        <dbReference type="ARBA" id="ARBA00004123"/>
    </source>
</evidence>
<keyword evidence="12" id="KW-0539">Nucleus</keyword>
<evidence type="ECO:0000256" key="7">
    <source>
        <dbReference type="ARBA" id="ARBA00022679"/>
    </source>
</evidence>
<keyword evidence="7 16" id="KW-0808">Transferase</keyword>
<dbReference type="EMBL" id="GL984378">
    <property type="protein sequence ID" value="EGR27268.1"/>
    <property type="molecule type" value="Genomic_DNA"/>
</dbReference>
<evidence type="ECO:0000256" key="12">
    <source>
        <dbReference type="ARBA" id="ARBA00023242"/>
    </source>
</evidence>
<feature type="domain" description="Poly(A) polymerase RNA-binding" evidence="13">
    <location>
        <begin position="369"/>
        <end position="425"/>
    </location>
</feature>
<comment type="cofactor">
    <cofactor evidence="2">
        <name>Mg(2+)</name>
        <dbReference type="ChEBI" id="CHEBI:18420"/>
    </cofactor>
</comment>
<dbReference type="InterPro" id="IPR007012">
    <property type="entry name" value="PolA_pol_cen_dom"/>
</dbReference>
<dbReference type="Pfam" id="PF04928">
    <property type="entry name" value="PAP_central"/>
    <property type="match status" value="1"/>
</dbReference>
<evidence type="ECO:0000256" key="9">
    <source>
        <dbReference type="ARBA" id="ARBA00022741"/>
    </source>
</evidence>
<dbReference type="RefSeq" id="XP_004024152.1">
    <property type="nucleotide sequence ID" value="XM_004024103.1"/>
</dbReference>
<evidence type="ECO:0000313" key="17">
    <source>
        <dbReference type="Proteomes" id="UP000008983"/>
    </source>
</evidence>
<evidence type="ECO:0000256" key="2">
    <source>
        <dbReference type="ARBA" id="ARBA00001946"/>
    </source>
</evidence>